<keyword evidence="3" id="KW-0808">Transferase</keyword>
<evidence type="ECO:0000256" key="6">
    <source>
        <dbReference type="ARBA" id="ARBA00023172"/>
    </source>
</evidence>
<evidence type="ECO:0000256" key="7">
    <source>
        <dbReference type="ARBA" id="ARBA00023195"/>
    </source>
</evidence>
<dbReference type="InterPro" id="IPR011010">
    <property type="entry name" value="DNA_brk_join_enz"/>
</dbReference>
<dbReference type="InterPro" id="IPR002104">
    <property type="entry name" value="Integrase_catalytic"/>
</dbReference>
<dbReference type="GO" id="GO:0016787">
    <property type="term" value="F:hydrolase activity"/>
    <property type="evidence" value="ECO:0007669"/>
    <property type="project" value="UniProtKB-KW"/>
</dbReference>
<organism evidence="9">
    <name type="scientific">uncultured Caudovirales phage</name>
    <dbReference type="NCBI Taxonomy" id="2100421"/>
    <lineage>
        <taxon>Viruses</taxon>
        <taxon>Duplodnaviria</taxon>
        <taxon>Heunggongvirae</taxon>
        <taxon>Uroviricota</taxon>
        <taxon>Caudoviricetes</taxon>
        <taxon>Peduoviridae</taxon>
        <taxon>Maltschvirus</taxon>
        <taxon>Maltschvirus maltsch</taxon>
    </lineage>
</organism>
<dbReference type="InterPro" id="IPR050090">
    <property type="entry name" value="Tyrosine_recombinase_XerCD"/>
</dbReference>
<dbReference type="GO" id="GO:0015074">
    <property type="term" value="P:DNA integration"/>
    <property type="evidence" value="ECO:0007669"/>
    <property type="project" value="UniProtKB-KW"/>
</dbReference>
<dbReference type="SUPFAM" id="SSF56349">
    <property type="entry name" value="DNA breaking-rejoining enzymes"/>
    <property type="match status" value="1"/>
</dbReference>
<protein>
    <recommendedName>
        <fullName evidence="2">Integrase</fullName>
    </recommendedName>
</protein>
<evidence type="ECO:0000256" key="2">
    <source>
        <dbReference type="ARBA" id="ARBA00016082"/>
    </source>
</evidence>
<dbReference type="GO" id="GO:0003677">
    <property type="term" value="F:DNA binding"/>
    <property type="evidence" value="ECO:0007669"/>
    <property type="project" value="InterPro"/>
</dbReference>
<evidence type="ECO:0000256" key="1">
    <source>
        <dbReference type="ARBA" id="ARBA00008857"/>
    </source>
</evidence>
<dbReference type="PROSITE" id="PS51898">
    <property type="entry name" value="TYR_RECOMBINASE"/>
    <property type="match status" value="1"/>
</dbReference>
<dbReference type="InterPro" id="IPR013762">
    <property type="entry name" value="Integrase-like_cat_sf"/>
</dbReference>
<keyword evidence="6" id="KW-0233">DNA recombination</keyword>
<sequence length="145" mass="15926">ELLGLRWAEITSMGVQLHASRTKGKRARLIPLTRRAAQAIAKRNGNPGPLVFRGLTQSAVTHTWNRARHHMGLTDDQEFVPHVMRHTFCSRLAMAGANAVTIQKLAGHSSLTVTQRYMHLAPKDLATGIALLERTPNATSHNPVA</sequence>
<proteinExistence type="inferred from homology"/>
<keyword evidence="7" id="KW-1179">Viral genome integration</keyword>
<keyword evidence="4" id="KW-0378">Hydrolase</keyword>
<evidence type="ECO:0000256" key="3">
    <source>
        <dbReference type="ARBA" id="ARBA00022679"/>
    </source>
</evidence>
<name>A0A6J5M284_9CAUD</name>
<dbReference type="GO" id="GO:0075713">
    <property type="term" value="P:establishment of integrated proviral latency"/>
    <property type="evidence" value="ECO:0007669"/>
    <property type="project" value="UniProtKB-KW"/>
</dbReference>
<comment type="similarity">
    <text evidence="1">Belongs to the 'phage' integrase family.</text>
</comment>
<evidence type="ECO:0000313" key="9">
    <source>
        <dbReference type="EMBL" id="CAB4139156.1"/>
    </source>
</evidence>
<keyword evidence="5" id="KW-0229">DNA integration</keyword>
<feature type="domain" description="Tyr recombinase" evidence="8">
    <location>
        <begin position="1"/>
        <end position="130"/>
    </location>
</feature>
<reference evidence="9" key="1">
    <citation type="submission" date="2020-04" db="EMBL/GenBank/DDBJ databases">
        <authorList>
            <person name="Chiriac C."/>
            <person name="Salcher M."/>
            <person name="Ghai R."/>
            <person name="Kavagutti S V."/>
        </authorList>
    </citation>
    <scope>NUCLEOTIDE SEQUENCE</scope>
</reference>
<dbReference type="GO" id="GO:0006310">
    <property type="term" value="P:DNA recombination"/>
    <property type="evidence" value="ECO:0007669"/>
    <property type="project" value="UniProtKB-KW"/>
</dbReference>
<keyword evidence="7" id="KW-1160">Virus entry into host cell</keyword>
<dbReference type="GO" id="GO:0016740">
    <property type="term" value="F:transferase activity"/>
    <property type="evidence" value="ECO:0007669"/>
    <property type="project" value="UniProtKB-KW"/>
</dbReference>
<evidence type="ECO:0000259" key="8">
    <source>
        <dbReference type="PROSITE" id="PS51898"/>
    </source>
</evidence>
<gene>
    <name evidence="9" type="ORF">UFOVP347_1</name>
</gene>
<feature type="non-terminal residue" evidence="9">
    <location>
        <position position="1"/>
    </location>
</feature>
<accession>A0A6J5M284</accession>
<dbReference type="Pfam" id="PF00589">
    <property type="entry name" value="Phage_integrase"/>
    <property type="match status" value="1"/>
</dbReference>
<dbReference type="CDD" id="cd00796">
    <property type="entry name" value="INT_Rci_Hp1_C"/>
    <property type="match status" value="1"/>
</dbReference>
<dbReference type="GO" id="GO:0044826">
    <property type="term" value="P:viral genome integration into host DNA"/>
    <property type="evidence" value="ECO:0007669"/>
    <property type="project" value="UniProtKB-KW"/>
</dbReference>
<dbReference type="PANTHER" id="PTHR30349">
    <property type="entry name" value="PHAGE INTEGRASE-RELATED"/>
    <property type="match status" value="1"/>
</dbReference>
<dbReference type="Gene3D" id="1.10.443.10">
    <property type="entry name" value="Intergrase catalytic core"/>
    <property type="match status" value="1"/>
</dbReference>
<evidence type="ECO:0000256" key="4">
    <source>
        <dbReference type="ARBA" id="ARBA00022801"/>
    </source>
</evidence>
<dbReference type="PANTHER" id="PTHR30349:SF64">
    <property type="entry name" value="PROPHAGE INTEGRASE INTD-RELATED"/>
    <property type="match status" value="1"/>
</dbReference>
<evidence type="ECO:0000256" key="5">
    <source>
        <dbReference type="ARBA" id="ARBA00022908"/>
    </source>
</evidence>
<dbReference type="EMBL" id="LR796356">
    <property type="protein sequence ID" value="CAB4139156.1"/>
    <property type="molecule type" value="Genomic_DNA"/>
</dbReference>